<organism evidence="1 2">
    <name type="scientific">Dreissena polymorpha</name>
    <name type="common">Zebra mussel</name>
    <name type="synonym">Mytilus polymorpha</name>
    <dbReference type="NCBI Taxonomy" id="45954"/>
    <lineage>
        <taxon>Eukaryota</taxon>
        <taxon>Metazoa</taxon>
        <taxon>Spiralia</taxon>
        <taxon>Lophotrochozoa</taxon>
        <taxon>Mollusca</taxon>
        <taxon>Bivalvia</taxon>
        <taxon>Autobranchia</taxon>
        <taxon>Heteroconchia</taxon>
        <taxon>Euheterodonta</taxon>
        <taxon>Imparidentia</taxon>
        <taxon>Neoheterodontei</taxon>
        <taxon>Myida</taxon>
        <taxon>Dreissenoidea</taxon>
        <taxon>Dreissenidae</taxon>
        <taxon>Dreissena</taxon>
    </lineage>
</organism>
<protein>
    <submittedName>
        <fullName evidence="1">Uncharacterized protein</fullName>
    </submittedName>
</protein>
<proteinExistence type="predicted"/>
<evidence type="ECO:0000313" key="1">
    <source>
        <dbReference type="EMBL" id="KAH3770754.1"/>
    </source>
</evidence>
<evidence type="ECO:0000313" key="2">
    <source>
        <dbReference type="Proteomes" id="UP000828390"/>
    </source>
</evidence>
<name>A0A9D4DZ44_DREPO</name>
<dbReference type="AlphaFoldDB" id="A0A9D4DZ44"/>
<sequence length="77" mass="8895">MGTRLMTSVLRSNHCSTQHVYLVSPVTSRKGWMTTMNEWRRWTDRWHLGKTRTGARWAGNPPGCSCEGTTYTSYNNK</sequence>
<reference evidence="1" key="1">
    <citation type="journal article" date="2019" name="bioRxiv">
        <title>The Genome of the Zebra Mussel, Dreissena polymorpha: A Resource for Invasive Species Research.</title>
        <authorList>
            <person name="McCartney M.A."/>
            <person name="Auch B."/>
            <person name="Kono T."/>
            <person name="Mallez S."/>
            <person name="Zhang Y."/>
            <person name="Obille A."/>
            <person name="Becker A."/>
            <person name="Abrahante J.E."/>
            <person name="Garbe J."/>
            <person name="Badalamenti J.P."/>
            <person name="Herman A."/>
            <person name="Mangelson H."/>
            <person name="Liachko I."/>
            <person name="Sullivan S."/>
            <person name="Sone E.D."/>
            <person name="Koren S."/>
            <person name="Silverstein K.A.T."/>
            <person name="Beckman K.B."/>
            <person name="Gohl D.M."/>
        </authorList>
    </citation>
    <scope>NUCLEOTIDE SEQUENCE</scope>
    <source>
        <strain evidence="1">Duluth1</strain>
        <tissue evidence="1">Whole animal</tissue>
    </source>
</reference>
<reference evidence="1" key="2">
    <citation type="submission" date="2020-11" db="EMBL/GenBank/DDBJ databases">
        <authorList>
            <person name="McCartney M.A."/>
            <person name="Auch B."/>
            <person name="Kono T."/>
            <person name="Mallez S."/>
            <person name="Becker A."/>
            <person name="Gohl D.M."/>
            <person name="Silverstein K.A.T."/>
            <person name="Koren S."/>
            <person name="Bechman K.B."/>
            <person name="Herman A."/>
            <person name="Abrahante J.E."/>
            <person name="Garbe J."/>
        </authorList>
    </citation>
    <scope>NUCLEOTIDE SEQUENCE</scope>
    <source>
        <strain evidence="1">Duluth1</strain>
        <tissue evidence="1">Whole animal</tissue>
    </source>
</reference>
<gene>
    <name evidence="1" type="ORF">DPMN_172047</name>
</gene>
<dbReference type="Proteomes" id="UP000828390">
    <property type="component" value="Unassembled WGS sequence"/>
</dbReference>
<dbReference type="EMBL" id="JAIWYP010000009">
    <property type="protein sequence ID" value="KAH3770754.1"/>
    <property type="molecule type" value="Genomic_DNA"/>
</dbReference>
<comment type="caution">
    <text evidence="1">The sequence shown here is derived from an EMBL/GenBank/DDBJ whole genome shotgun (WGS) entry which is preliminary data.</text>
</comment>
<accession>A0A9D4DZ44</accession>
<keyword evidence="2" id="KW-1185">Reference proteome</keyword>